<sequence>EKIKAPQLNIVYSDIEGNVGLYISGRVPIRKNGYGNLPVPGWSGDFDWESEIPHEEMPHVLNPACGYVISCNHKITDNDYPHYLGNSFMNGYRATRIQQRLQETDKLDIKLFKELHKDVVSIPGRRLKEGMIKGFRTAKPKAQKLIDILTEWDCNLDKESIGGTVYEVFLYTLIKNTVEPHLDSDLTNCYLGTGKHPLLLPVNELLGHSTEAIFQMFQNPNSKWVPSGKAALHLIEKSLVESCKWLED</sequence>
<name>A0A383B1T8_9ZZZZ</name>
<dbReference type="PANTHER" id="PTHR34218:SF4">
    <property type="entry name" value="ACYL-HOMOSERINE LACTONE ACYLASE QUIP"/>
    <property type="match status" value="1"/>
</dbReference>
<dbReference type="SUPFAM" id="SSF56235">
    <property type="entry name" value="N-terminal nucleophile aminohydrolases (Ntn hydrolases)"/>
    <property type="match status" value="1"/>
</dbReference>
<organism evidence="1">
    <name type="scientific">marine metagenome</name>
    <dbReference type="NCBI Taxonomy" id="408172"/>
    <lineage>
        <taxon>unclassified sequences</taxon>
        <taxon>metagenomes</taxon>
        <taxon>ecological metagenomes</taxon>
    </lineage>
</organism>
<accession>A0A383B1T8</accession>
<dbReference type="InterPro" id="IPR002692">
    <property type="entry name" value="S45"/>
</dbReference>
<dbReference type="Gene3D" id="1.10.1400.10">
    <property type="match status" value="1"/>
</dbReference>
<feature type="non-terminal residue" evidence="1">
    <location>
        <position position="248"/>
    </location>
</feature>
<proteinExistence type="predicted"/>
<reference evidence="1" key="1">
    <citation type="submission" date="2018-05" db="EMBL/GenBank/DDBJ databases">
        <authorList>
            <person name="Lanie J.A."/>
            <person name="Ng W.-L."/>
            <person name="Kazmierczak K.M."/>
            <person name="Andrzejewski T.M."/>
            <person name="Davidsen T.M."/>
            <person name="Wayne K.J."/>
            <person name="Tettelin H."/>
            <person name="Glass J.I."/>
            <person name="Rusch D."/>
            <person name="Podicherti R."/>
            <person name="Tsui H.-C.T."/>
            <person name="Winkler M.E."/>
        </authorList>
    </citation>
    <scope>NUCLEOTIDE SEQUENCE</scope>
</reference>
<dbReference type="EMBL" id="UINC01196775">
    <property type="protein sequence ID" value="SVE13932.1"/>
    <property type="molecule type" value="Genomic_DNA"/>
</dbReference>
<dbReference type="InterPro" id="IPR043147">
    <property type="entry name" value="Penicillin_amidase_A-knob"/>
</dbReference>
<protein>
    <submittedName>
        <fullName evidence="1">Uncharacterized protein</fullName>
    </submittedName>
</protein>
<dbReference type="AlphaFoldDB" id="A0A383B1T8"/>
<dbReference type="PANTHER" id="PTHR34218">
    <property type="entry name" value="PEPTIDASE S45 PENICILLIN AMIDASE"/>
    <property type="match status" value="1"/>
</dbReference>
<dbReference type="GO" id="GO:0017000">
    <property type="term" value="P:antibiotic biosynthetic process"/>
    <property type="evidence" value="ECO:0007669"/>
    <property type="project" value="InterPro"/>
</dbReference>
<dbReference type="InterPro" id="IPR029055">
    <property type="entry name" value="Ntn_hydrolases_N"/>
</dbReference>
<dbReference type="Pfam" id="PF01804">
    <property type="entry name" value="Penicil_amidase"/>
    <property type="match status" value="1"/>
</dbReference>
<dbReference type="Gene3D" id="3.60.20.10">
    <property type="entry name" value="Glutamine Phosphoribosylpyrophosphate, subunit 1, domain 1"/>
    <property type="match status" value="1"/>
</dbReference>
<gene>
    <name evidence="1" type="ORF">METZ01_LOCUS466786</name>
</gene>
<evidence type="ECO:0000313" key="1">
    <source>
        <dbReference type="EMBL" id="SVE13932.1"/>
    </source>
</evidence>
<feature type="non-terminal residue" evidence="1">
    <location>
        <position position="1"/>
    </location>
</feature>
<dbReference type="GO" id="GO:0016787">
    <property type="term" value="F:hydrolase activity"/>
    <property type="evidence" value="ECO:0007669"/>
    <property type="project" value="InterPro"/>
</dbReference>